<sequence length="121" mass="13361">MASRDPHISFAVRGVHHHFRGRCTTVGTPHRRKRGHGPNFEYFPSTATELEVMQAARAYIMHLIEGVLMPDSHGSELGVRSVSHVVSRTLSDDRSFCDGHRPMPHTATVVGTLSDAILGIH</sequence>
<reference evidence="1 2" key="1">
    <citation type="journal article" date="2021" name="Plant Biotechnol. J.">
        <title>Multi-omics assisted identification of the key and species-specific regulatory components of drought-tolerant mechanisms in Gossypium stocksii.</title>
        <authorList>
            <person name="Yu D."/>
            <person name="Ke L."/>
            <person name="Zhang D."/>
            <person name="Wu Y."/>
            <person name="Sun Y."/>
            <person name="Mei J."/>
            <person name="Sun J."/>
            <person name="Sun Y."/>
        </authorList>
    </citation>
    <scope>NUCLEOTIDE SEQUENCE [LARGE SCALE GENOMIC DNA]</scope>
    <source>
        <strain evidence="2">cv. E1</strain>
        <tissue evidence="1">Leaf</tissue>
    </source>
</reference>
<proteinExistence type="predicted"/>
<dbReference type="OrthoDB" id="10442850at2759"/>
<protein>
    <submittedName>
        <fullName evidence="1">Uncharacterized protein</fullName>
    </submittedName>
</protein>
<evidence type="ECO:0000313" key="2">
    <source>
        <dbReference type="Proteomes" id="UP000828251"/>
    </source>
</evidence>
<accession>A0A9D3UY09</accession>
<dbReference type="AlphaFoldDB" id="A0A9D3UY09"/>
<comment type="caution">
    <text evidence="1">The sequence shown here is derived from an EMBL/GenBank/DDBJ whole genome shotgun (WGS) entry which is preliminary data.</text>
</comment>
<name>A0A9D3UY09_9ROSI</name>
<gene>
    <name evidence="1" type="ORF">J1N35_029579</name>
</gene>
<evidence type="ECO:0000313" key="1">
    <source>
        <dbReference type="EMBL" id="KAH1064592.1"/>
    </source>
</evidence>
<organism evidence="1 2">
    <name type="scientific">Gossypium stocksii</name>
    <dbReference type="NCBI Taxonomy" id="47602"/>
    <lineage>
        <taxon>Eukaryota</taxon>
        <taxon>Viridiplantae</taxon>
        <taxon>Streptophyta</taxon>
        <taxon>Embryophyta</taxon>
        <taxon>Tracheophyta</taxon>
        <taxon>Spermatophyta</taxon>
        <taxon>Magnoliopsida</taxon>
        <taxon>eudicotyledons</taxon>
        <taxon>Gunneridae</taxon>
        <taxon>Pentapetalae</taxon>
        <taxon>rosids</taxon>
        <taxon>malvids</taxon>
        <taxon>Malvales</taxon>
        <taxon>Malvaceae</taxon>
        <taxon>Malvoideae</taxon>
        <taxon>Gossypium</taxon>
    </lineage>
</organism>
<keyword evidence="2" id="KW-1185">Reference proteome</keyword>
<dbReference type="Proteomes" id="UP000828251">
    <property type="component" value="Unassembled WGS sequence"/>
</dbReference>
<dbReference type="EMBL" id="JAIQCV010000009">
    <property type="protein sequence ID" value="KAH1064592.1"/>
    <property type="molecule type" value="Genomic_DNA"/>
</dbReference>